<keyword evidence="4 6" id="KW-0560">Oxidoreductase</keyword>
<feature type="domain" description="FAD-binding PCMH-type" evidence="5">
    <location>
        <begin position="34"/>
        <end position="214"/>
    </location>
</feature>
<dbReference type="EC" id="1.1.3.15" evidence="6"/>
<evidence type="ECO:0000259" key="5">
    <source>
        <dbReference type="PROSITE" id="PS51387"/>
    </source>
</evidence>
<dbReference type="PROSITE" id="PS51387">
    <property type="entry name" value="FAD_PCMH"/>
    <property type="match status" value="1"/>
</dbReference>
<evidence type="ECO:0000256" key="1">
    <source>
        <dbReference type="ARBA" id="ARBA00001974"/>
    </source>
</evidence>
<reference evidence="6 7" key="1">
    <citation type="submission" date="2021-01" db="EMBL/GenBank/DDBJ databases">
        <title>Genomic Encyclopedia of Type Strains, Phase IV (KMG-IV): sequencing the most valuable type-strain genomes for metagenomic binning, comparative biology and taxonomic classification.</title>
        <authorList>
            <person name="Goeker M."/>
        </authorList>
    </citation>
    <scope>NUCLEOTIDE SEQUENCE [LARGE SCALE GENOMIC DNA]</scope>
    <source>
        <strain evidence="6 7">DSM 24834</strain>
    </source>
</reference>
<dbReference type="InterPro" id="IPR016169">
    <property type="entry name" value="FAD-bd_PCMH_sub2"/>
</dbReference>
<keyword evidence="3" id="KW-0274">FAD</keyword>
<organism evidence="6 7">
    <name type="scientific">Rossellomorea pakistanensis</name>
    <dbReference type="NCBI Taxonomy" id="992288"/>
    <lineage>
        <taxon>Bacteria</taxon>
        <taxon>Bacillati</taxon>
        <taxon>Bacillota</taxon>
        <taxon>Bacilli</taxon>
        <taxon>Bacillales</taxon>
        <taxon>Bacillaceae</taxon>
        <taxon>Rossellomorea</taxon>
    </lineage>
</organism>
<dbReference type="PANTHER" id="PTHR42934:SF2">
    <property type="entry name" value="GLYCOLATE OXIDASE SUBUNIT GLCD"/>
    <property type="match status" value="1"/>
</dbReference>
<gene>
    <name evidence="6" type="ORF">JOC86_003802</name>
</gene>
<dbReference type="InterPro" id="IPR004113">
    <property type="entry name" value="FAD-bd_oxidored_4_C"/>
</dbReference>
<dbReference type="Gene3D" id="3.30.70.2190">
    <property type="match status" value="1"/>
</dbReference>
<dbReference type="InterPro" id="IPR016166">
    <property type="entry name" value="FAD-bd_PCMH"/>
</dbReference>
<dbReference type="InterPro" id="IPR036318">
    <property type="entry name" value="FAD-bd_PCMH-like_sf"/>
</dbReference>
<dbReference type="Gene3D" id="1.10.45.10">
    <property type="entry name" value="Vanillyl-alcohol Oxidase, Chain A, domain 4"/>
    <property type="match status" value="1"/>
</dbReference>
<comment type="caution">
    <text evidence="6">The sequence shown here is derived from an EMBL/GenBank/DDBJ whole genome shotgun (WGS) entry which is preliminary data.</text>
</comment>
<name>A0ABS2NH92_9BACI</name>
<dbReference type="PANTHER" id="PTHR42934">
    <property type="entry name" value="GLYCOLATE OXIDASE SUBUNIT GLCD"/>
    <property type="match status" value="1"/>
</dbReference>
<dbReference type="Pfam" id="PF01565">
    <property type="entry name" value="FAD_binding_4"/>
    <property type="match status" value="1"/>
</dbReference>
<accession>A0ABS2NH92</accession>
<dbReference type="InterPro" id="IPR051914">
    <property type="entry name" value="FAD-linked_OxidoTrans_Type4"/>
</dbReference>
<comment type="cofactor">
    <cofactor evidence="1">
        <name>FAD</name>
        <dbReference type="ChEBI" id="CHEBI:57692"/>
    </cofactor>
</comment>
<proteinExistence type="predicted"/>
<dbReference type="Gene3D" id="3.30.465.10">
    <property type="match status" value="1"/>
</dbReference>
<protein>
    <submittedName>
        <fullName evidence="6">Glycolate oxidase</fullName>
        <ecNumber evidence="6">1.1.3.15</ecNumber>
    </submittedName>
</protein>
<dbReference type="Gene3D" id="3.30.43.10">
    <property type="entry name" value="Uridine Diphospho-n-acetylenolpyruvylglucosamine Reductase, domain 2"/>
    <property type="match status" value="1"/>
</dbReference>
<dbReference type="EMBL" id="JAFBDZ010000004">
    <property type="protein sequence ID" value="MBM7587229.1"/>
    <property type="molecule type" value="Genomic_DNA"/>
</dbReference>
<dbReference type="InterPro" id="IPR016167">
    <property type="entry name" value="FAD-bd_PCMH_sub1"/>
</dbReference>
<dbReference type="InterPro" id="IPR016164">
    <property type="entry name" value="FAD-linked_Oxase-like_C"/>
</dbReference>
<dbReference type="Proteomes" id="UP001646157">
    <property type="component" value="Unassembled WGS sequence"/>
</dbReference>
<evidence type="ECO:0000256" key="2">
    <source>
        <dbReference type="ARBA" id="ARBA00022630"/>
    </source>
</evidence>
<keyword evidence="2" id="KW-0285">Flavoprotein</keyword>
<dbReference type="SUPFAM" id="SSF56176">
    <property type="entry name" value="FAD-binding/transporter-associated domain-like"/>
    <property type="match status" value="1"/>
</dbReference>
<evidence type="ECO:0000313" key="7">
    <source>
        <dbReference type="Proteomes" id="UP001646157"/>
    </source>
</evidence>
<keyword evidence="7" id="KW-1185">Reference proteome</keyword>
<dbReference type="GO" id="GO:0003973">
    <property type="term" value="F:(S)-2-hydroxy-acid oxidase activity"/>
    <property type="evidence" value="ECO:0007669"/>
    <property type="project" value="UniProtKB-EC"/>
</dbReference>
<dbReference type="SUPFAM" id="SSF55103">
    <property type="entry name" value="FAD-linked oxidases, C-terminal domain"/>
    <property type="match status" value="1"/>
</dbReference>
<sequence length="469" mass="51181">MNEQILNELRGIVEESRIFTKKKDLYSFSFDASFGEYLPEVVLQPQSKEEISKIIMIANTYQIPVYPRGSATSLSGGPLPTMGGMVLDMSQYPKTLVIDKENMLAIATPSVITSSIHENAEKEGLFYPPDPSSSHVSTIGGNILENSSGPKGLKYGTTKEYVIGLEMVTPTGEIVRTGGKTVKNVTGFDLTRLIVGSEGLLGVITEVTLRLIPKPAHKMTLLASFQSVVDSGRAITNILSSGVLPAAMELMDKYCIEAVEHYQPSGLPLDAEAIVIIEVDGHMASVNEEIDKCSRICSAFPGSKVKVAKTEEDRMKIWKARKMVSPAITQLGPTKISEDATVPRSKIPDMIEKLHSIRNKYQLNLVVFGHAGDGNLHPNIITDKRNIEEMKKAELAVGEIFQAAIDLGGTLSGEHGIGILKAPYMRGELGVTLDLMKKIKEAWDPNNIMNPGKMFPQKGQTKVVLTQNE</sequence>
<evidence type="ECO:0000256" key="3">
    <source>
        <dbReference type="ARBA" id="ARBA00022827"/>
    </source>
</evidence>
<dbReference type="InterPro" id="IPR006094">
    <property type="entry name" value="Oxid_FAD_bind_N"/>
</dbReference>
<evidence type="ECO:0000313" key="6">
    <source>
        <dbReference type="EMBL" id="MBM7587229.1"/>
    </source>
</evidence>
<dbReference type="Pfam" id="PF02913">
    <property type="entry name" value="FAD-oxidase_C"/>
    <property type="match status" value="1"/>
</dbReference>
<dbReference type="Gene3D" id="3.30.70.2740">
    <property type="match status" value="1"/>
</dbReference>
<evidence type="ECO:0000256" key="4">
    <source>
        <dbReference type="ARBA" id="ARBA00023002"/>
    </source>
</evidence>
<dbReference type="InterPro" id="IPR016171">
    <property type="entry name" value="Vanillyl_alc_oxidase_C-sub2"/>
</dbReference>
<dbReference type="RefSeq" id="WP_205174426.1">
    <property type="nucleotide sequence ID" value="NZ_JAFBDZ010000004.1"/>
</dbReference>